<dbReference type="Proteomes" id="UP001054889">
    <property type="component" value="Unassembled WGS sequence"/>
</dbReference>
<feature type="domain" description="BTB" evidence="3">
    <location>
        <begin position="245"/>
        <end position="280"/>
    </location>
</feature>
<dbReference type="Gene3D" id="3.30.710.10">
    <property type="entry name" value="Potassium Channel Kv1.1, Chain A"/>
    <property type="match status" value="1"/>
</dbReference>
<dbReference type="InterPro" id="IPR008974">
    <property type="entry name" value="TRAF-like"/>
</dbReference>
<dbReference type="InterPro" id="IPR045005">
    <property type="entry name" value="BPM1-6"/>
</dbReference>
<feature type="domain" description="MATH" evidence="4">
    <location>
        <begin position="62"/>
        <end position="201"/>
    </location>
</feature>
<dbReference type="PROSITE" id="PS50144">
    <property type="entry name" value="MATH"/>
    <property type="match status" value="1"/>
</dbReference>
<dbReference type="PANTHER" id="PTHR26379:SF429">
    <property type="entry name" value="OS10G0428900 PROTEIN"/>
    <property type="match status" value="1"/>
</dbReference>
<protein>
    <submittedName>
        <fullName evidence="5">Uncharacterized protein</fullName>
    </submittedName>
</protein>
<comment type="similarity">
    <text evidence="2">Belongs to the Tdpoz family.</text>
</comment>
<dbReference type="Gene3D" id="1.25.40.420">
    <property type="match status" value="1"/>
</dbReference>
<dbReference type="SUPFAM" id="SSF54695">
    <property type="entry name" value="POZ domain"/>
    <property type="match status" value="1"/>
</dbReference>
<dbReference type="Pfam" id="PF24570">
    <property type="entry name" value="BACK_BPM_SPOP"/>
    <property type="match status" value="1"/>
</dbReference>
<evidence type="ECO:0000259" key="3">
    <source>
        <dbReference type="PROSITE" id="PS50097"/>
    </source>
</evidence>
<evidence type="ECO:0000259" key="4">
    <source>
        <dbReference type="PROSITE" id="PS50144"/>
    </source>
</evidence>
<dbReference type="InterPro" id="IPR000210">
    <property type="entry name" value="BTB/POZ_dom"/>
</dbReference>
<dbReference type="SMART" id="SM00225">
    <property type="entry name" value="BTB"/>
    <property type="match status" value="1"/>
</dbReference>
<dbReference type="GO" id="GO:0016567">
    <property type="term" value="P:protein ubiquitination"/>
    <property type="evidence" value="ECO:0007669"/>
    <property type="project" value="InterPro"/>
</dbReference>
<organism evidence="5 6">
    <name type="scientific">Eleusine coracana subsp. coracana</name>
    <dbReference type="NCBI Taxonomy" id="191504"/>
    <lineage>
        <taxon>Eukaryota</taxon>
        <taxon>Viridiplantae</taxon>
        <taxon>Streptophyta</taxon>
        <taxon>Embryophyta</taxon>
        <taxon>Tracheophyta</taxon>
        <taxon>Spermatophyta</taxon>
        <taxon>Magnoliopsida</taxon>
        <taxon>Liliopsida</taxon>
        <taxon>Poales</taxon>
        <taxon>Poaceae</taxon>
        <taxon>PACMAD clade</taxon>
        <taxon>Chloridoideae</taxon>
        <taxon>Cynodonteae</taxon>
        <taxon>Eleusininae</taxon>
        <taxon>Eleusine</taxon>
    </lineage>
</organism>
<dbReference type="InterPro" id="IPR002083">
    <property type="entry name" value="MATH/TRAF_dom"/>
</dbReference>
<dbReference type="PROSITE" id="PS50097">
    <property type="entry name" value="BTB"/>
    <property type="match status" value="1"/>
</dbReference>
<dbReference type="CDD" id="cd00121">
    <property type="entry name" value="MATH"/>
    <property type="match status" value="1"/>
</dbReference>
<evidence type="ECO:0000313" key="5">
    <source>
        <dbReference type="EMBL" id="GJM84562.1"/>
    </source>
</evidence>
<reference evidence="5" key="2">
    <citation type="submission" date="2021-12" db="EMBL/GenBank/DDBJ databases">
        <title>Resequencing data analysis of finger millet.</title>
        <authorList>
            <person name="Hatakeyama M."/>
            <person name="Aluri S."/>
            <person name="Balachadran M.T."/>
            <person name="Sivarajan S.R."/>
            <person name="Poveda L."/>
            <person name="Shimizu-Inatsugi R."/>
            <person name="Schlapbach R."/>
            <person name="Sreeman S.M."/>
            <person name="Shimizu K.K."/>
        </authorList>
    </citation>
    <scope>NUCLEOTIDE SEQUENCE</scope>
</reference>
<gene>
    <name evidence="5" type="primary">ga00245</name>
    <name evidence="5" type="ORF">PR202_ga00245</name>
</gene>
<comment type="pathway">
    <text evidence="1">Protein modification; protein ubiquitination.</text>
</comment>
<keyword evidence="6" id="KW-1185">Reference proteome</keyword>
<evidence type="ECO:0000256" key="1">
    <source>
        <dbReference type="ARBA" id="ARBA00004906"/>
    </source>
</evidence>
<dbReference type="InterPro" id="IPR011333">
    <property type="entry name" value="SKP1/BTB/POZ_sf"/>
</dbReference>
<evidence type="ECO:0000313" key="6">
    <source>
        <dbReference type="Proteomes" id="UP001054889"/>
    </source>
</evidence>
<dbReference type="AlphaFoldDB" id="A0AAV5BF67"/>
<dbReference type="EMBL" id="BQKI01000001">
    <property type="protein sequence ID" value="GJM84562.1"/>
    <property type="molecule type" value="Genomic_DNA"/>
</dbReference>
<proteinExistence type="inferred from homology"/>
<comment type="caution">
    <text evidence="5">The sequence shown here is derived from an EMBL/GenBank/DDBJ whole genome shotgun (WGS) entry which is preliminary data.</text>
</comment>
<dbReference type="PANTHER" id="PTHR26379">
    <property type="entry name" value="BTB/POZ AND MATH DOMAIN-CONTAINING PROTEIN 1"/>
    <property type="match status" value="1"/>
</dbReference>
<accession>A0AAV5BF67</accession>
<name>A0AAV5BF67_ELECO</name>
<evidence type="ECO:0000256" key="2">
    <source>
        <dbReference type="ARBA" id="ARBA00010846"/>
    </source>
</evidence>
<reference evidence="5" key="1">
    <citation type="journal article" date="2018" name="DNA Res.">
        <title>Multiple hybrid de novo genome assembly of finger millet, an orphan allotetraploid crop.</title>
        <authorList>
            <person name="Hatakeyama M."/>
            <person name="Aluri S."/>
            <person name="Balachadran M.T."/>
            <person name="Sivarajan S.R."/>
            <person name="Patrignani A."/>
            <person name="Gruter S."/>
            <person name="Poveda L."/>
            <person name="Shimizu-Inatsugi R."/>
            <person name="Baeten J."/>
            <person name="Francoijs K.J."/>
            <person name="Nataraja K.N."/>
            <person name="Reddy Y.A.N."/>
            <person name="Phadnis S."/>
            <person name="Ravikumar R.L."/>
            <person name="Schlapbach R."/>
            <person name="Sreeman S.M."/>
            <person name="Shimizu K.K."/>
        </authorList>
    </citation>
    <scope>NUCLEOTIDE SEQUENCE</scope>
</reference>
<dbReference type="InterPro" id="IPR056423">
    <property type="entry name" value="BACK_BPM_SPOP"/>
</dbReference>
<dbReference type="Pfam" id="PF22486">
    <property type="entry name" value="MATH_2"/>
    <property type="match status" value="1"/>
</dbReference>
<sequence>MFLESDWIVRLGQTLFDSTEMRMKTLAAPTPRKDPRRCRLLLACLRGAKKGSASSVVVDSARGRHDLRIDGLSFAVGALAPIGQSVASSAFSVGGHRWLIKCYPNGNRADSAGHVSVYLTLDEEPAAGEEVTAVFEFALLAERRVAFFLKKSKEVQSRPPLRHSFTSQQKNWGYRTFAKRDALVKLPGADKGDSFVVRCQIVVINGFRAEDEEDGAPKPGANFVTVAPPDLHRHLGHLLDTKNGADVVFRVSGKTFAAHRFVLAARSPVFDAELFSGMKEGDAAGMKKGEADAMYQHLLVAADRYGMERLKLMCEENLCNYITVHTAAIILTLAEQHNCSGLKKACLDFLKAPANLRAVVASDGFEHLSTSCPSIKKDLFDSLAS</sequence>
<dbReference type="Gene3D" id="2.60.210.10">
    <property type="entry name" value="Apoptosis, Tumor Necrosis Factor Receptor Associated Protein 2, Chain A"/>
    <property type="match status" value="1"/>
</dbReference>
<dbReference type="Pfam" id="PF00651">
    <property type="entry name" value="BTB"/>
    <property type="match status" value="1"/>
</dbReference>
<dbReference type="SUPFAM" id="SSF49599">
    <property type="entry name" value="TRAF domain-like"/>
    <property type="match status" value="1"/>
</dbReference>